<organism evidence="2 3">
    <name type="scientific">Petromyzon marinus</name>
    <name type="common">Sea lamprey</name>
    <dbReference type="NCBI Taxonomy" id="7757"/>
    <lineage>
        <taxon>Eukaryota</taxon>
        <taxon>Metazoa</taxon>
        <taxon>Chordata</taxon>
        <taxon>Craniata</taxon>
        <taxon>Vertebrata</taxon>
        <taxon>Cyclostomata</taxon>
        <taxon>Hyperoartia</taxon>
        <taxon>Petromyzontiformes</taxon>
        <taxon>Petromyzontidae</taxon>
        <taxon>Petromyzon</taxon>
    </lineage>
</organism>
<sequence length="230" mass="25473">MAPRREKHVDGAARAVNAAPVSSPPAPPTTPPALRGEPLRNDEDDEDDEGDAPEELSQGVARDRAMRSLKEAEDSRKREKADVKEKRRLKHELYTEQKKRKMLSEDILKAVGEAKSRKPAGPTKEKLSGHHGTTTMTTRSRRAGMRRRAPRRRRRGKIQARLELLPRGAPAGRGAGSTETRGGAELPAAAPLWAGPPASLRERVLLAEEQDWRPQEAGAAVRQGRRLRHE</sequence>
<dbReference type="CTD" id="51406"/>
<dbReference type="GO" id="GO:0003723">
    <property type="term" value="F:RNA binding"/>
    <property type="evidence" value="ECO:0007669"/>
    <property type="project" value="TreeGrafter"/>
</dbReference>
<dbReference type="Proteomes" id="UP001318040">
    <property type="component" value="Chromosome 63"/>
</dbReference>
<proteinExistence type="predicted"/>
<feature type="compositionally biased region" description="Low complexity" evidence="1">
    <location>
        <begin position="183"/>
        <end position="194"/>
    </location>
</feature>
<feature type="compositionally biased region" description="Low complexity" evidence="1">
    <location>
        <begin position="12"/>
        <end position="21"/>
    </location>
</feature>
<dbReference type="KEGG" id="pmrn:116956140"/>
<evidence type="ECO:0000256" key="1">
    <source>
        <dbReference type="SAM" id="MobiDB-lite"/>
    </source>
</evidence>
<dbReference type="GO" id="GO:0005730">
    <property type="term" value="C:nucleolus"/>
    <property type="evidence" value="ECO:0007669"/>
    <property type="project" value="TreeGrafter"/>
</dbReference>
<feature type="compositionally biased region" description="Basic and acidic residues" evidence="1">
    <location>
        <begin position="61"/>
        <end position="97"/>
    </location>
</feature>
<feature type="compositionally biased region" description="Pro residues" evidence="1">
    <location>
        <begin position="22"/>
        <end position="31"/>
    </location>
</feature>
<name>A0AAJ7UE21_PETMA</name>
<evidence type="ECO:0000313" key="2">
    <source>
        <dbReference type="Proteomes" id="UP001318040"/>
    </source>
</evidence>
<gene>
    <name evidence="3" type="primary">NOL7</name>
</gene>
<feature type="compositionally biased region" description="Basic residues" evidence="1">
    <location>
        <begin position="139"/>
        <end position="158"/>
    </location>
</feature>
<feature type="region of interest" description="Disordered" evidence="1">
    <location>
        <begin position="206"/>
        <end position="230"/>
    </location>
</feature>
<feature type="region of interest" description="Disordered" evidence="1">
    <location>
        <begin position="1"/>
        <end position="97"/>
    </location>
</feature>
<protein>
    <submittedName>
        <fullName evidence="3">Nucleolar protein 7</fullName>
    </submittedName>
</protein>
<keyword evidence="2" id="KW-1185">Reference proteome</keyword>
<feature type="compositionally biased region" description="Acidic residues" evidence="1">
    <location>
        <begin position="42"/>
        <end position="54"/>
    </location>
</feature>
<dbReference type="PANTHER" id="PTHR32337">
    <property type="entry name" value="NUCLEOLAR PROTEIN 7"/>
    <property type="match status" value="1"/>
</dbReference>
<dbReference type="RefSeq" id="XP_032833505.1">
    <property type="nucleotide sequence ID" value="XM_032977614.1"/>
</dbReference>
<dbReference type="PANTHER" id="PTHR32337:SF2">
    <property type="entry name" value="NUCLEOLAR PROTEIN 7"/>
    <property type="match status" value="1"/>
</dbReference>
<feature type="region of interest" description="Disordered" evidence="1">
    <location>
        <begin position="112"/>
        <end position="194"/>
    </location>
</feature>
<dbReference type="AlphaFoldDB" id="A0AAJ7UE21"/>
<reference evidence="3" key="1">
    <citation type="submission" date="2025-08" db="UniProtKB">
        <authorList>
            <consortium name="RefSeq"/>
        </authorList>
    </citation>
    <scope>IDENTIFICATION</scope>
    <source>
        <tissue evidence="3">Sperm</tissue>
    </source>
</reference>
<accession>A0AAJ7UE21</accession>
<evidence type="ECO:0000313" key="3">
    <source>
        <dbReference type="RefSeq" id="XP_032833505.1"/>
    </source>
</evidence>